<organism evidence="1 2">
    <name type="scientific">Mesorhabditis belari</name>
    <dbReference type="NCBI Taxonomy" id="2138241"/>
    <lineage>
        <taxon>Eukaryota</taxon>
        <taxon>Metazoa</taxon>
        <taxon>Ecdysozoa</taxon>
        <taxon>Nematoda</taxon>
        <taxon>Chromadorea</taxon>
        <taxon>Rhabditida</taxon>
        <taxon>Rhabditina</taxon>
        <taxon>Rhabditomorpha</taxon>
        <taxon>Rhabditoidea</taxon>
        <taxon>Rhabditidae</taxon>
        <taxon>Mesorhabditinae</taxon>
        <taxon>Mesorhabditis</taxon>
    </lineage>
</organism>
<dbReference type="WBParaSite" id="MBELARI_LOCUS1064">
    <property type="protein sequence ID" value="MBELARI_LOCUS1064"/>
    <property type="gene ID" value="MBELARI_LOCUS1064"/>
</dbReference>
<proteinExistence type="predicted"/>
<name>A0AAF3E9P8_9BILA</name>
<protein>
    <submittedName>
        <fullName evidence="2">Uncharacterized protein</fullName>
    </submittedName>
</protein>
<dbReference type="Proteomes" id="UP000887575">
    <property type="component" value="Unassembled WGS sequence"/>
</dbReference>
<evidence type="ECO:0000313" key="2">
    <source>
        <dbReference type="WBParaSite" id="MBELARI_LOCUS1064"/>
    </source>
</evidence>
<accession>A0AAF3E9P8</accession>
<evidence type="ECO:0000313" key="1">
    <source>
        <dbReference type="Proteomes" id="UP000887575"/>
    </source>
</evidence>
<keyword evidence="1" id="KW-1185">Reference proteome</keyword>
<sequence>MRWPSLLGVILCCGNPFVIRRSRQNRNGSKCGREPVELPCHVDDLDNVRKDGSDMILIIRNVEPQHSRQFTCKLPANDASVAHEVVVVSSPSVSISPDLSEMTTRKGDK</sequence>
<dbReference type="AlphaFoldDB" id="A0AAF3E9P8"/>
<reference evidence="2" key="1">
    <citation type="submission" date="2024-02" db="UniProtKB">
        <authorList>
            <consortium name="WormBaseParasite"/>
        </authorList>
    </citation>
    <scope>IDENTIFICATION</scope>
</reference>